<keyword evidence="4" id="KW-0220">Diaminopimelate biosynthesis</keyword>
<dbReference type="SUPFAM" id="SSF51735">
    <property type="entry name" value="NAD(P)-binding Rossmann-fold domains"/>
    <property type="match status" value="1"/>
</dbReference>
<organism evidence="14 15">
    <name type="scientific">Candidatus Comchoanobacter bicostacola</name>
    <dbReference type="NCBI Taxonomy" id="2919598"/>
    <lineage>
        <taxon>Bacteria</taxon>
        <taxon>Pseudomonadati</taxon>
        <taxon>Pseudomonadota</taxon>
        <taxon>Gammaproteobacteria</taxon>
        <taxon>Candidatus Comchoanobacterales</taxon>
        <taxon>Candidatus Comchoanobacteraceae</taxon>
        <taxon>Candidatus Comchoanobacter</taxon>
    </lineage>
</organism>
<evidence type="ECO:0000313" key="14">
    <source>
        <dbReference type="EMBL" id="UTC24100.1"/>
    </source>
</evidence>
<evidence type="ECO:0000256" key="1">
    <source>
        <dbReference type="ARBA" id="ARBA00006642"/>
    </source>
</evidence>
<dbReference type="Gene3D" id="3.40.50.720">
    <property type="entry name" value="NAD(P)-binding Rossmann-like Domain"/>
    <property type="match status" value="1"/>
</dbReference>
<dbReference type="EMBL" id="CP092900">
    <property type="protein sequence ID" value="UTC24100.1"/>
    <property type="molecule type" value="Genomic_DNA"/>
</dbReference>
<evidence type="ECO:0000256" key="10">
    <source>
        <dbReference type="ARBA" id="ARBA00049080"/>
    </source>
</evidence>
<comment type="pathway">
    <text evidence="8">Amino-acid biosynthesis; L-lysine biosynthesis via DAP pathway; (S)-tetrahydrodipicolinate from L-aspartate: step 4/4.</text>
</comment>
<dbReference type="Pfam" id="PF01113">
    <property type="entry name" value="DapB_N"/>
    <property type="match status" value="1"/>
</dbReference>
<protein>
    <recommendedName>
        <fullName evidence="9">4-hydroxy-tetrahydrodipicolinate reductase</fullName>
        <ecNumber evidence="9">1.17.1.8</ecNumber>
    </recommendedName>
</protein>
<dbReference type="PIRSF" id="PIRSF000161">
    <property type="entry name" value="DHPR"/>
    <property type="match status" value="1"/>
</dbReference>
<evidence type="ECO:0000256" key="7">
    <source>
        <dbReference type="ARBA" id="ARBA00023154"/>
    </source>
</evidence>
<accession>A0ABY5DJW2</accession>
<dbReference type="PANTHER" id="PTHR20836">
    <property type="entry name" value="DIHYDRODIPICOLINATE REDUCTASE"/>
    <property type="match status" value="1"/>
</dbReference>
<dbReference type="InterPro" id="IPR036291">
    <property type="entry name" value="NAD(P)-bd_dom_sf"/>
</dbReference>
<proteinExistence type="inferred from homology"/>
<keyword evidence="2" id="KW-0028">Amino-acid biosynthesis</keyword>
<gene>
    <name evidence="14" type="ORF">MMH89_02520</name>
</gene>
<dbReference type="InterPro" id="IPR023940">
    <property type="entry name" value="DHDPR_bac"/>
</dbReference>
<dbReference type="InterPro" id="IPR000846">
    <property type="entry name" value="DapB_N"/>
</dbReference>
<sequence>MGQKRMLPYHKILVSGARGRLGSVICTRLSADYQIIEHVRGLDLSTVIALHQPDLIIDVTSHINILAHIAIYQRHAIPVIIGTSGISPVDARLVCEATPFPLLIVPNFSMGFKTLIQQAVILSSQYKVSKIIETHHNQKKDSPSGSSLFLADRLDTTIESIRVPRYIAKHEIQFCMEGSLITISHEVTDKSSFIPGILHAIEYISSKPSAQIYYPGS</sequence>
<evidence type="ECO:0000256" key="2">
    <source>
        <dbReference type="ARBA" id="ARBA00022605"/>
    </source>
</evidence>
<comment type="similarity">
    <text evidence="1">Belongs to the DapB family.</text>
</comment>
<evidence type="ECO:0000256" key="9">
    <source>
        <dbReference type="ARBA" id="ARBA00038983"/>
    </source>
</evidence>
<dbReference type="InterPro" id="IPR022663">
    <property type="entry name" value="DapB_C"/>
</dbReference>
<reference evidence="14 15" key="1">
    <citation type="journal article" date="2022" name="Nat. Microbiol.">
        <title>The microbiome of a bacterivorous marine choanoflagellate contains a resource-demanding obligate bacterial associate.</title>
        <authorList>
            <person name="Needham D.M."/>
            <person name="Poirier C."/>
            <person name="Bachy C."/>
            <person name="George E.E."/>
            <person name="Wilken S."/>
            <person name="Yung C.C.M."/>
            <person name="Limardo A.J."/>
            <person name="Morando M."/>
            <person name="Sudek L."/>
            <person name="Malmstrom R.R."/>
            <person name="Keeling P.J."/>
            <person name="Santoro A.E."/>
            <person name="Worden A.Z."/>
        </authorList>
    </citation>
    <scope>NUCLEOTIDE SEQUENCE [LARGE SCALE GENOMIC DNA]</scope>
    <source>
        <strain evidence="14 15">Comchoano-1</strain>
    </source>
</reference>
<evidence type="ECO:0000256" key="6">
    <source>
        <dbReference type="ARBA" id="ARBA00023027"/>
    </source>
</evidence>
<keyword evidence="5" id="KW-0560">Oxidoreductase</keyword>
<evidence type="ECO:0000313" key="15">
    <source>
        <dbReference type="Proteomes" id="UP001055955"/>
    </source>
</evidence>
<evidence type="ECO:0000259" key="12">
    <source>
        <dbReference type="Pfam" id="PF01113"/>
    </source>
</evidence>
<keyword evidence="3" id="KW-0521">NADP</keyword>
<feature type="domain" description="Dihydrodipicolinate reductase N-terminal" evidence="12">
    <location>
        <begin position="11"/>
        <end position="108"/>
    </location>
</feature>
<comment type="catalytic activity">
    <reaction evidence="10">
        <text>(S)-2,3,4,5-tetrahydrodipicolinate + NADP(+) + H2O = (2S,4S)-4-hydroxy-2,3,4,5-tetrahydrodipicolinate + NADPH + H(+)</text>
        <dbReference type="Rhea" id="RHEA:35331"/>
        <dbReference type="ChEBI" id="CHEBI:15377"/>
        <dbReference type="ChEBI" id="CHEBI:15378"/>
        <dbReference type="ChEBI" id="CHEBI:16845"/>
        <dbReference type="ChEBI" id="CHEBI:57783"/>
        <dbReference type="ChEBI" id="CHEBI:58349"/>
        <dbReference type="ChEBI" id="CHEBI:67139"/>
        <dbReference type="EC" id="1.17.1.8"/>
    </reaction>
</comment>
<dbReference type="PANTHER" id="PTHR20836:SF0">
    <property type="entry name" value="4-HYDROXY-TETRAHYDRODIPICOLINATE REDUCTASE 1, CHLOROPLASTIC-RELATED"/>
    <property type="match status" value="1"/>
</dbReference>
<dbReference type="Pfam" id="PF05173">
    <property type="entry name" value="DapB_C"/>
    <property type="match status" value="1"/>
</dbReference>
<evidence type="ECO:0000256" key="8">
    <source>
        <dbReference type="ARBA" id="ARBA00037922"/>
    </source>
</evidence>
<name>A0ABY5DJW2_9GAMM</name>
<evidence type="ECO:0000256" key="4">
    <source>
        <dbReference type="ARBA" id="ARBA00022915"/>
    </source>
</evidence>
<dbReference type="SUPFAM" id="SSF55347">
    <property type="entry name" value="Glyceraldehyde-3-phosphate dehydrogenase-like, C-terminal domain"/>
    <property type="match status" value="1"/>
</dbReference>
<comment type="catalytic activity">
    <reaction evidence="11">
        <text>(S)-2,3,4,5-tetrahydrodipicolinate + NAD(+) + H2O = (2S,4S)-4-hydroxy-2,3,4,5-tetrahydrodipicolinate + NADH + H(+)</text>
        <dbReference type="Rhea" id="RHEA:35323"/>
        <dbReference type="ChEBI" id="CHEBI:15377"/>
        <dbReference type="ChEBI" id="CHEBI:15378"/>
        <dbReference type="ChEBI" id="CHEBI:16845"/>
        <dbReference type="ChEBI" id="CHEBI:57540"/>
        <dbReference type="ChEBI" id="CHEBI:57945"/>
        <dbReference type="ChEBI" id="CHEBI:67139"/>
        <dbReference type="EC" id="1.17.1.8"/>
    </reaction>
</comment>
<keyword evidence="6" id="KW-0520">NAD</keyword>
<dbReference type="RefSeq" id="WP_258567884.1">
    <property type="nucleotide sequence ID" value="NZ_CP092900.1"/>
</dbReference>
<evidence type="ECO:0000256" key="5">
    <source>
        <dbReference type="ARBA" id="ARBA00023002"/>
    </source>
</evidence>
<feature type="domain" description="Dihydrodipicolinate reductase C-terminal" evidence="13">
    <location>
        <begin position="113"/>
        <end position="209"/>
    </location>
</feature>
<keyword evidence="7" id="KW-0457">Lysine biosynthesis</keyword>
<dbReference type="Proteomes" id="UP001055955">
    <property type="component" value="Chromosome"/>
</dbReference>
<dbReference type="EC" id="1.17.1.8" evidence="9"/>
<evidence type="ECO:0000256" key="3">
    <source>
        <dbReference type="ARBA" id="ARBA00022857"/>
    </source>
</evidence>
<evidence type="ECO:0000259" key="13">
    <source>
        <dbReference type="Pfam" id="PF05173"/>
    </source>
</evidence>
<evidence type="ECO:0000256" key="11">
    <source>
        <dbReference type="ARBA" id="ARBA00049396"/>
    </source>
</evidence>
<keyword evidence="15" id="KW-1185">Reference proteome</keyword>